<dbReference type="Proteomes" id="UP001059617">
    <property type="component" value="Chromosome"/>
</dbReference>
<gene>
    <name evidence="5" type="ORF">Dfulv_18040</name>
</gene>
<evidence type="ECO:0000256" key="1">
    <source>
        <dbReference type="ARBA" id="ARBA00023015"/>
    </source>
</evidence>
<dbReference type="Pfam" id="PF01638">
    <property type="entry name" value="HxlR"/>
    <property type="match status" value="1"/>
</dbReference>
<feature type="domain" description="HTH hxlR-type" evidence="4">
    <location>
        <begin position="16"/>
        <end position="114"/>
    </location>
</feature>
<dbReference type="PANTHER" id="PTHR33204:SF18">
    <property type="entry name" value="TRANSCRIPTIONAL REGULATORY PROTEIN"/>
    <property type="match status" value="1"/>
</dbReference>
<dbReference type="RefSeq" id="WP_259864640.1">
    <property type="nucleotide sequence ID" value="NZ_BAAAST010000061.1"/>
</dbReference>
<dbReference type="InterPro" id="IPR036390">
    <property type="entry name" value="WH_DNA-bd_sf"/>
</dbReference>
<protein>
    <submittedName>
        <fullName evidence="5">Helix-turn-helix transcriptional regulator</fullName>
    </submittedName>
</protein>
<dbReference type="PROSITE" id="PS51118">
    <property type="entry name" value="HTH_HXLR"/>
    <property type="match status" value="1"/>
</dbReference>
<keyword evidence="1" id="KW-0805">Transcription regulation</keyword>
<dbReference type="InterPro" id="IPR002577">
    <property type="entry name" value="HTH_HxlR"/>
</dbReference>
<keyword evidence="3" id="KW-0804">Transcription</keyword>
<dbReference type="EMBL" id="CP073720">
    <property type="protein sequence ID" value="UWP86034.1"/>
    <property type="molecule type" value="Genomic_DNA"/>
</dbReference>
<dbReference type="InterPro" id="IPR036388">
    <property type="entry name" value="WH-like_DNA-bd_sf"/>
</dbReference>
<dbReference type="SUPFAM" id="SSF46785">
    <property type="entry name" value="Winged helix' DNA-binding domain"/>
    <property type="match status" value="1"/>
</dbReference>
<evidence type="ECO:0000313" key="5">
    <source>
        <dbReference type="EMBL" id="UWP86034.1"/>
    </source>
</evidence>
<evidence type="ECO:0000313" key="6">
    <source>
        <dbReference type="Proteomes" id="UP001059617"/>
    </source>
</evidence>
<sequence>MDHSDAAAYRSAMAACPTHRVLDRLGDRWVSLILKELALRPRRHGELGRVLAGASQKMLTQTLRGLERDGLVARRVCDSVPPRVEYRLTPLGESLMPVVAVVTGWAERHIGEIDAARAAYDAVS</sequence>
<keyword evidence="2" id="KW-0238">DNA-binding</keyword>
<organism evidence="5 6">
    <name type="scientific">Dactylosporangium fulvum</name>
    <dbReference type="NCBI Taxonomy" id="53359"/>
    <lineage>
        <taxon>Bacteria</taxon>
        <taxon>Bacillati</taxon>
        <taxon>Actinomycetota</taxon>
        <taxon>Actinomycetes</taxon>
        <taxon>Micromonosporales</taxon>
        <taxon>Micromonosporaceae</taxon>
        <taxon>Dactylosporangium</taxon>
    </lineage>
</organism>
<evidence type="ECO:0000259" key="4">
    <source>
        <dbReference type="PROSITE" id="PS51118"/>
    </source>
</evidence>
<dbReference type="Gene3D" id="1.10.10.10">
    <property type="entry name" value="Winged helix-like DNA-binding domain superfamily/Winged helix DNA-binding domain"/>
    <property type="match status" value="1"/>
</dbReference>
<reference evidence="5" key="1">
    <citation type="submission" date="2021-04" db="EMBL/GenBank/DDBJ databases">
        <authorList>
            <person name="Hartkoorn R.C."/>
            <person name="Beaudoing E."/>
            <person name="Hot D."/>
        </authorList>
    </citation>
    <scope>NUCLEOTIDE SEQUENCE</scope>
    <source>
        <strain evidence="5">NRRL B-16292</strain>
    </source>
</reference>
<proteinExistence type="predicted"/>
<keyword evidence="6" id="KW-1185">Reference proteome</keyword>
<accession>A0ABY5W973</accession>
<reference evidence="5" key="2">
    <citation type="submission" date="2022-09" db="EMBL/GenBank/DDBJ databases">
        <title>Biosynthetic gene clusters of Dactylosporangioum fulvum.</title>
        <authorList>
            <person name="Caradec T."/>
        </authorList>
    </citation>
    <scope>NUCLEOTIDE SEQUENCE</scope>
    <source>
        <strain evidence="5">NRRL B-16292</strain>
    </source>
</reference>
<name>A0ABY5W973_9ACTN</name>
<evidence type="ECO:0000256" key="3">
    <source>
        <dbReference type="ARBA" id="ARBA00023163"/>
    </source>
</evidence>
<evidence type="ECO:0000256" key="2">
    <source>
        <dbReference type="ARBA" id="ARBA00023125"/>
    </source>
</evidence>
<dbReference type="PANTHER" id="PTHR33204">
    <property type="entry name" value="TRANSCRIPTIONAL REGULATOR, MARR FAMILY"/>
    <property type="match status" value="1"/>
</dbReference>